<dbReference type="SUPFAM" id="SSF55729">
    <property type="entry name" value="Acyl-CoA N-acyltransferases (Nat)"/>
    <property type="match status" value="1"/>
</dbReference>
<dbReference type="Gene3D" id="3.40.630.30">
    <property type="match status" value="1"/>
</dbReference>
<dbReference type="CDD" id="cd00267">
    <property type="entry name" value="ABC_ATPase"/>
    <property type="match status" value="1"/>
</dbReference>
<dbReference type="InterPro" id="IPR027417">
    <property type="entry name" value="P-loop_NTPase"/>
</dbReference>
<sequence length="415" mass="46124">MSEPFVIELTLESPVANSFRVAQVAGMFDLDLQKASRETITLTIPPQKEDWRLGVIVGPSGSGKSTLARWLFGDRVLSRFSWPSDRPVIDAFPDLSIKQIVGLLTTVGFASPPAWLRPYHLLSNGEKARCDLARALACSQTCPSAEAALERWHRLLPPDADKHLPLVVCDEFTSVVDRHVARAIAAGIHRRMQRGELACRFVAVTCHYDIIEWLAPHWVIDMATRQFTRRCLPRPPITLAIVPCGREAWRAYRRHHYLSGSLPAAAECFLAVWQGEAVAFCAVASQVGNRGYFRISRLVVLPEYQGMGIGSAVLDTIARLYRRRGCRIGITTSHPAIIRHCQRSPAWRLVAVRKHGSRGGGRNLPRYRGSRGRAVISFEYQGQSDHSGKTHAVSSSQPAQKKDLPVAMPPTPHLN</sequence>
<dbReference type="Gene3D" id="3.40.50.300">
    <property type="entry name" value="P-loop containing nucleotide triphosphate hydrolases"/>
    <property type="match status" value="1"/>
</dbReference>
<dbReference type="RefSeq" id="WP_157731622.1">
    <property type="nucleotide sequence ID" value="NZ_CP018477.1"/>
</dbReference>
<dbReference type="CDD" id="cd04301">
    <property type="entry name" value="NAT_SF"/>
    <property type="match status" value="1"/>
</dbReference>
<dbReference type="SUPFAM" id="SSF52540">
    <property type="entry name" value="P-loop containing nucleoside triphosphate hydrolases"/>
    <property type="match status" value="1"/>
</dbReference>
<keyword evidence="4" id="KW-1185">Reference proteome</keyword>
<dbReference type="GO" id="GO:0016747">
    <property type="term" value="F:acyltransferase activity, transferring groups other than amino-acyl groups"/>
    <property type="evidence" value="ECO:0007669"/>
    <property type="project" value="InterPro"/>
</dbReference>
<name>A0A286RAZ3_9BACT</name>
<dbReference type="Proteomes" id="UP000215086">
    <property type="component" value="Chromosome"/>
</dbReference>
<dbReference type="InterPro" id="IPR000182">
    <property type="entry name" value="GNAT_dom"/>
</dbReference>
<dbReference type="PROSITE" id="PS51186">
    <property type="entry name" value="GNAT"/>
    <property type="match status" value="1"/>
</dbReference>
<feature type="region of interest" description="Disordered" evidence="1">
    <location>
        <begin position="380"/>
        <end position="415"/>
    </location>
</feature>
<dbReference type="EMBL" id="CP018477">
    <property type="protein sequence ID" value="ASV73128.1"/>
    <property type="molecule type" value="Genomic_DNA"/>
</dbReference>
<organism evidence="3 4">
    <name type="scientific">Thermogutta terrifontis</name>
    <dbReference type="NCBI Taxonomy" id="1331910"/>
    <lineage>
        <taxon>Bacteria</taxon>
        <taxon>Pseudomonadati</taxon>
        <taxon>Planctomycetota</taxon>
        <taxon>Planctomycetia</taxon>
        <taxon>Pirellulales</taxon>
        <taxon>Thermoguttaceae</taxon>
        <taxon>Thermogutta</taxon>
    </lineage>
</organism>
<proteinExistence type="predicted"/>
<dbReference type="OrthoDB" id="256817at2"/>
<evidence type="ECO:0000313" key="4">
    <source>
        <dbReference type="Proteomes" id="UP000215086"/>
    </source>
</evidence>
<gene>
    <name evidence="3" type="ORF">THTE_0526</name>
</gene>
<dbReference type="InterPro" id="IPR016181">
    <property type="entry name" value="Acyl_CoA_acyltransferase"/>
</dbReference>
<dbReference type="KEGG" id="ttf:THTE_0526"/>
<reference evidence="3 4" key="1">
    <citation type="journal article" name="Front. Microbiol.">
        <title>Sugar Metabolism of the First Thermophilic Planctomycete Thermogutta terrifontis: Comparative Genomic and Transcriptomic Approaches.</title>
        <authorList>
            <person name="Elcheninov A.G."/>
            <person name="Menzel P."/>
            <person name="Gudbergsdottir S.R."/>
            <person name="Slesarev A.I."/>
            <person name="Kadnikov V.V."/>
            <person name="Krogh A."/>
            <person name="Bonch-Osmolovskaya E.A."/>
            <person name="Peng X."/>
            <person name="Kublanov I.V."/>
        </authorList>
    </citation>
    <scope>NUCLEOTIDE SEQUENCE [LARGE SCALE GENOMIC DNA]</scope>
    <source>
        <strain evidence="3 4">R1</strain>
    </source>
</reference>
<evidence type="ECO:0000256" key="1">
    <source>
        <dbReference type="SAM" id="MobiDB-lite"/>
    </source>
</evidence>
<dbReference type="AlphaFoldDB" id="A0A286RAZ3"/>
<accession>A0A286RAZ3</accession>
<evidence type="ECO:0000259" key="2">
    <source>
        <dbReference type="PROSITE" id="PS51186"/>
    </source>
</evidence>
<evidence type="ECO:0000313" key="3">
    <source>
        <dbReference type="EMBL" id="ASV73128.1"/>
    </source>
</evidence>
<protein>
    <submittedName>
        <fullName evidence="3">Putative ABC transporter</fullName>
    </submittedName>
</protein>
<dbReference type="Pfam" id="PF00583">
    <property type="entry name" value="Acetyltransf_1"/>
    <property type="match status" value="1"/>
</dbReference>
<feature type="domain" description="N-acetyltransferase" evidence="2">
    <location>
        <begin position="222"/>
        <end position="379"/>
    </location>
</feature>